<comment type="function">
    <text evidence="5">Component of the ESCRT-I complex (endosomal sorting complex required for transport I), a regulator of vesicular trafficking process.</text>
</comment>
<evidence type="ECO:0000256" key="1">
    <source>
        <dbReference type="ARBA" id="ARBA00004633"/>
    </source>
</evidence>
<dbReference type="Proteomes" id="UP000054018">
    <property type="component" value="Unassembled WGS sequence"/>
</dbReference>
<evidence type="ECO:0000256" key="4">
    <source>
        <dbReference type="ARBA" id="ARBA00022927"/>
    </source>
</evidence>
<dbReference type="OrthoDB" id="2671at2759"/>
<comment type="subcellular location">
    <subcellularLocation>
        <location evidence="1">Late endosome membrane</location>
        <topology evidence="1">Peripheral membrane protein</topology>
    </subcellularLocation>
</comment>
<gene>
    <name evidence="9" type="ORF">PISMIDRAFT_121742</name>
</gene>
<dbReference type="SUPFAM" id="SSF140111">
    <property type="entry name" value="Endosomal sorting complex assembly domain"/>
    <property type="match status" value="1"/>
</dbReference>
<dbReference type="AlphaFoldDB" id="A0A0C9YVW5"/>
<proteinExistence type="inferred from homology"/>
<dbReference type="EMBL" id="KN834132">
    <property type="protein sequence ID" value="KIK11988.1"/>
    <property type="molecule type" value="Genomic_DNA"/>
</dbReference>
<dbReference type="FunFam" id="1.20.120.1130:FF:000001">
    <property type="entry name" value="Vacuolar protein sorting-associated protein 28 homolog"/>
    <property type="match status" value="1"/>
</dbReference>
<dbReference type="PROSITE" id="PS51310">
    <property type="entry name" value="VPS28_C"/>
    <property type="match status" value="1"/>
</dbReference>
<dbReference type="Pfam" id="PF03997">
    <property type="entry name" value="VPS28"/>
    <property type="match status" value="1"/>
</dbReference>
<keyword evidence="10" id="KW-1185">Reference proteome</keyword>
<sequence length="220" mass="25187">MLSLDEEVRLYTTNAERERCSLQATLFGIIVALDFLERAYVRDSITAAEYSPACTRLLSQYMTMLKLVKDSILSIEEFMTRFRLDTPAALHRIKVGVPATVEHSSEAGPETGKWIAETTQNFITFMDALKLRLRAKDQLHPILQELVTGYARFKGSKEWEGRSRMVGWLITLNGMKASEELTEEQSRQLLFDVDYAYAEFFRSLSGDKNDRDDAFRAPSH</sequence>
<dbReference type="InterPro" id="IPR037206">
    <property type="entry name" value="VPS28_C_sf"/>
</dbReference>
<keyword evidence="3 5" id="KW-0967">Endosome</keyword>
<dbReference type="InterPro" id="IPR038358">
    <property type="entry name" value="VPS28_N_sf"/>
</dbReference>
<evidence type="ECO:0000256" key="6">
    <source>
        <dbReference type="PROSITE-ProRule" id="PRU00642"/>
    </source>
</evidence>
<feature type="domain" description="VPS28 N-terminal" evidence="8">
    <location>
        <begin position="1"/>
        <end position="103"/>
    </location>
</feature>
<evidence type="ECO:0000259" key="8">
    <source>
        <dbReference type="PROSITE" id="PS51313"/>
    </source>
</evidence>
<dbReference type="InterPro" id="IPR007143">
    <property type="entry name" value="Vps28"/>
</dbReference>
<accession>A0A0C9YVW5</accession>
<comment type="similarity">
    <text evidence="5 6">Belongs to the VPS28 family.</text>
</comment>
<dbReference type="SUPFAM" id="SSF140427">
    <property type="entry name" value="VPS28 C-terminal domain-like"/>
    <property type="match status" value="1"/>
</dbReference>
<keyword evidence="4 5" id="KW-0653">Protein transport</keyword>
<dbReference type="PANTHER" id="PTHR12937:SF0">
    <property type="entry name" value="VACUOLAR PROTEIN SORTING-ASSOCIATED PROTEIN 28 HOMOLOG"/>
    <property type="match status" value="1"/>
</dbReference>
<organism evidence="9 10">
    <name type="scientific">Pisolithus microcarpus 441</name>
    <dbReference type="NCBI Taxonomy" id="765257"/>
    <lineage>
        <taxon>Eukaryota</taxon>
        <taxon>Fungi</taxon>
        <taxon>Dikarya</taxon>
        <taxon>Basidiomycota</taxon>
        <taxon>Agaricomycotina</taxon>
        <taxon>Agaricomycetes</taxon>
        <taxon>Agaricomycetidae</taxon>
        <taxon>Boletales</taxon>
        <taxon>Sclerodermatineae</taxon>
        <taxon>Pisolithaceae</taxon>
        <taxon>Pisolithus</taxon>
    </lineage>
</organism>
<dbReference type="InterPro" id="IPR037202">
    <property type="entry name" value="ESCRT_assembly_dom"/>
</dbReference>
<dbReference type="PROSITE" id="PS51313">
    <property type="entry name" value="VPS28_N"/>
    <property type="match status" value="1"/>
</dbReference>
<keyword evidence="2 5" id="KW-0813">Transport</keyword>
<evidence type="ECO:0000313" key="10">
    <source>
        <dbReference type="Proteomes" id="UP000054018"/>
    </source>
</evidence>
<evidence type="ECO:0000313" key="9">
    <source>
        <dbReference type="EMBL" id="KIK11988.1"/>
    </source>
</evidence>
<dbReference type="InterPro" id="IPR017898">
    <property type="entry name" value="VPS28_N"/>
</dbReference>
<dbReference type="GO" id="GO:0031902">
    <property type="term" value="C:late endosome membrane"/>
    <property type="evidence" value="ECO:0007669"/>
    <property type="project" value="UniProtKB-SubCell"/>
</dbReference>
<dbReference type="PIRSF" id="PIRSF017535">
    <property type="entry name" value="VPS28"/>
    <property type="match status" value="1"/>
</dbReference>
<evidence type="ECO:0000259" key="7">
    <source>
        <dbReference type="PROSITE" id="PS51310"/>
    </source>
</evidence>
<dbReference type="Gene3D" id="1.20.1440.200">
    <property type="match status" value="1"/>
</dbReference>
<evidence type="ECO:0000256" key="3">
    <source>
        <dbReference type="ARBA" id="ARBA00022753"/>
    </source>
</evidence>
<dbReference type="HOGENOM" id="CLU_076417_1_0_1"/>
<dbReference type="GO" id="GO:0044877">
    <property type="term" value="F:protein-containing complex binding"/>
    <property type="evidence" value="ECO:0007669"/>
    <property type="project" value="TreeGrafter"/>
</dbReference>
<dbReference type="STRING" id="765257.A0A0C9YVW5"/>
<dbReference type="PANTHER" id="PTHR12937">
    <property type="entry name" value="VACUOLAR PROTEIN SORTING 28, ISOFORM 2 VPS28"/>
    <property type="match status" value="1"/>
</dbReference>
<dbReference type="GO" id="GO:0000813">
    <property type="term" value="C:ESCRT I complex"/>
    <property type="evidence" value="ECO:0007669"/>
    <property type="project" value="UniProtKB-UniRule"/>
</dbReference>
<protein>
    <recommendedName>
        <fullName evidence="5">Vacuolar protein sorting-associated protein 28</fullName>
    </recommendedName>
    <alternativeName>
        <fullName evidence="5">ESCRT-I complex subunit VPS28</fullName>
    </alternativeName>
</protein>
<reference evidence="9 10" key="1">
    <citation type="submission" date="2014-04" db="EMBL/GenBank/DDBJ databases">
        <authorList>
            <consortium name="DOE Joint Genome Institute"/>
            <person name="Kuo A."/>
            <person name="Kohler A."/>
            <person name="Costa M.D."/>
            <person name="Nagy L.G."/>
            <person name="Floudas D."/>
            <person name="Copeland A."/>
            <person name="Barry K.W."/>
            <person name="Cichocki N."/>
            <person name="Veneault-Fourrey C."/>
            <person name="LaButti K."/>
            <person name="Lindquist E.A."/>
            <person name="Lipzen A."/>
            <person name="Lundell T."/>
            <person name="Morin E."/>
            <person name="Murat C."/>
            <person name="Sun H."/>
            <person name="Tunlid A."/>
            <person name="Henrissat B."/>
            <person name="Grigoriev I.V."/>
            <person name="Hibbett D.S."/>
            <person name="Martin F."/>
            <person name="Nordberg H.P."/>
            <person name="Cantor M.N."/>
            <person name="Hua S.X."/>
        </authorList>
    </citation>
    <scope>NUCLEOTIDE SEQUENCE [LARGE SCALE GENOMIC DNA]</scope>
    <source>
        <strain evidence="9 10">441</strain>
    </source>
</reference>
<evidence type="ECO:0000256" key="2">
    <source>
        <dbReference type="ARBA" id="ARBA00022448"/>
    </source>
</evidence>
<dbReference type="InterPro" id="IPR017899">
    <property type="entry name" value="VPS28_C"/>
</dbReference>
<name>A0A0C9YVW5_9AGAM</name>
<evidence type="ECO:0000256" key="5">
    <source>
        <dbReference type="PIRNR" id="PIRNR017535"/>
    </source>
</evidence>
<dbReference type="GO" id="GO:0043328">
    <property type="term" value="P:protein transport to vacuole involved in ubiquitin-dependent protein catabolic process via the multivesicular body sorting pathway"/>
    <property type="evidence" value="ECO:0007669"/>
    <property type="project" value="TreeGrafter"/>
</dbReference>
<dbReference type="Gene3D" id="1.20.120.1130">
    <property type="match status" value="1"/>
</dbReference>
<reference evidence="10" key="2">
    <citation type="submission" date="2015-01" db="EMBL/GenBank/DDBJ databases">
        <title>Evolutionary Origins and Diversification of the Mycorrhizal Mutualists.</title>
        <authorList>
            <consortium name="DOE Joint Genome Institute"/>
            <consortium name="Mycorrhizal Genomics Consortium"/>
            <person name="Kohler A."/>
            <person name="Kuo A."/>
            <person name="Nagy L.G."/>
            <person name="Floudas D."/>
            <person name="Copeland A."/>
            <person name="Barry K.W."/>
            <person name="Cichocki N."/>
            <person name="Veneault-Fourrey C."/>
            <person name="LaButti K."/>
            <person name="Lindquist E.A."/>
            <person name="Lipzen A."/>
            <person name="Lundell T."/>
            <person name="Morin E."/>
            <person name="Murat C."/>
            <person name="Riley R."/>
            <person name="Ohm R."/>
            <person name="Sun H."/>
            <person name="Tunlid A."/>
            <person name="Henrissat B."/>
            <person name="Grigoriev I.V."/>
            <person name="Hibbett D.S."/>
            <person name="Martin F."/>
        </authorList>
    </citation>
    <scope>NUCLEOTIDE SEQUENCE [LARGE SCALE GENOMIC DNA]</scope>
    <source>
        <strain evidence="10">441</strain>
    </source>
</reference>
<feature type="domain" description="VPS28 C-terminal" evidence="7">
    <location>
        <begin position="110"/>
        <end position="205"/>
    </location>
</feature>